<evidence type="ECO:0000313" key="14">
    <source>
        <dbReference type="Proteomes" id="UP000325113"/>
    </source>
</evidence>
<evidence type="ECO:0000313" key="10">
    <source>
        <dbReference type="EMBL" id="KAA0172559.1"/>
    </source>
</evidence>
<evidence type="ECO:0000313" key="11">
    <source>
        <dbReference type="Proteomes" id="UP000322899"/>
    </source>
</evidence>
<dbReference type="Gene3D" id="3.90.70.10">
    <property type="entry name" value="Cysteine proteinases"/>
    <property type="match status" value="1"/>
</dbReference>
<feature type="domain" description="Peptidase C1A papain C-terminal" evidence="5">
    <location>
        <begin position="120"/>
        <end position="340"/>
    </location>
</feature>
<dbReference type="SMART" id="SM00645">
    <property type="entry name" value="Pept_C1"/>
    <property type="match status" value="1"/>
</dbReference>
<gene>
    <name evidence="10" type="ORF">FNF27_05914</name>
    <name evidence="9" type="ORF">FNF28_06078</name>
    <name evidence="8" type="ORF">FNF29_02220</name>
    <name evidence="7" type="ORF">FNF31_07269</name>
</gene>
<evidence type="ECO:0000256" key="3">
    <source>
        <dbReference type="ARBA" id="ARBA00023157"/>
    </source>
</evidence>
<dbReference type="EMBL" id="VLTN01000010">
    <property type="protein sequence ID" value="KAA0154691.1"/>
    <property type="molecule type" value="Genomic_DNA"/>
</dbReference>
<dbReference type="PRINTS" id="PR00705">
    <property type="entry name" value="PAPAIN"/>
</dbReference>
<dbReference type="OrthoDB" id="10253408at2759"/>
<dbReference type="GO" id="GO:0008234">
    <property type="term" value="F:cysteine-type peptidase activity"/>
    <property type="evidence" value="ECO:0007669"/>
    <property type="project" value="InterPro"/>
</dbReference>
<dbReference type="CDD" id="cd02248">
    <property type="entry name" value="Peptidase_C1A"/>
    <property type="match status" value="1"/>
</dbReference>
<comment type="similarity">
    <text evidence="1">Belongs to the peptidase C1 family.</text>
</comment>
<evidence type="ECO:0000313" key="13">
    <source>
        <dbReference type="Proteomes" id="UP000324907"/>
    </source>
</evidence>
<dbReference type="Pfam" id="PF00112">
    <property type="entry name" value="Peptidase_C1"/>
    <property type="match status" value="1"/>
</dbReference>
<dbReference type="InterPro" id="IPR000169">
    <property type="entry name" value="Pept_cys_AS"/>
</dbReference>
<dbReference type="AlphaFoldDB" id="A0A5A8C7Y2"/>
<dbReference type="InterPro" id="IPR000668">
    <property type="entry name" value="Peptidase_C1A_C"/>
</dbReference>
<evidence type="ECO:0000256" key="4">
    <source>
        <dbReference type="SAM" id="SignalP"/>
    </source>
</evidence>
<keyword evidence="3" id="KW-1015">Disulfide bond</keyword>
<evidence type="ECO:0008006" key="15">
    <source>
        <dbReference type="Google" id="ProtNLM"/>
    </source>
</evidence>
<evidence type="ECO:0000313" key="7">
    <source>
        <dbReference type="EMBL" id="KAA0149163.1"/>
    </source>
</evidence>
<evidence type="ECO:0000313" key="12">
    <source>
        <dbReference type="Proteomes" id="UP000323011"/>
    </source>
</evidence>
<dbReference type="OMA" id="GMEKCDG"/>
<dbReference type="Pfam" id="PF08246">
    <property type="entry name" value="Inhibitor_I29"/>
    <property type="match status" value="1"/>
</dbReference>
<dbReference type="GO" id="GO:0006508">
    <property type="term" value="P:proteolysis"/>
    <property type="evidence" value="ECO:0007669"/>
    <property type="project" value="InterPro"/>
</dbReference>
<dbReference type="SMART" id="SM00848">
    <property type="entry name" value="Inhibitor_I29"/>
    <property type="match status" value="1"/>
</dbReference>
<feature type="domain" description="Cathepsin propeptide inhibitor" evidence="6">
    <location>
        <begin position="33"/>
        <end position="90"/>
    </location>
</feature>
<dbReference type="Proteomes" id="UP000324907">
    <property type="component" value="Unassembled WGS sequence"/>
</dbReference>
<feature type="chain" id="PRO_5036365903" description="Peptidase C1A papain C-terminal domain-containing protein" evidence="4">
    <location>
        <begin position="20"/>
        <end position="371"/>
    </location>
</feature>
<dbReference type="PANTHER" id="PTHR12411">
    <property type="entry name" value="CYSTEINE PROTEASE FAMILY C1-RELATED"/>
    <property type="match status" value="1"/>
</dbReference>
<dbReference type="Proteomes" id="UP000325113">
    <property type="component" value="Unassembled WGS sequence"/>
</dbReference>
<dbReference type="Proteomes" id="UP000322899">
    <property type="component" value="Unassembled WGS sequence"/>
</dbReference>
<keyword evidence="4" id="KW-0732">Signal</keyword>
<sequence length="371" mass="39501">MRCLLALLAAAAALIGADAARPTWDQLSASYSYEQFLADFGKSSPASGEYEARRSLFQERLAAALQHNANPSSTWKRGVNHMSDWTESERKALRGGLRSQAAMRTSMLRRQPRQRPAEGIPASFDWRSKRGVVTPVKDQGHCGSCWAFASTAVLESHLAIQTGVYAELSPQNLVSCVPNPNNCGGYGGCAGSTAELAFAYVKEHGIASPYSFPYVSWPGDSNGTCAVTPASRAKPVANVSGHVTLPANEEAPLLEALVNHGPIAVSVAAMPWSDYESGVFDGCGLEGEGTDVDHVVVLVGYDEESLIIRNSWTPLWGESGYIRLKRTTSCGIDRTPQDGNGCAGGPNDIKVCGMCGVLSDTAYPVGTKLAR</sequence>
<organism evidence="7 14">
    <name type="scientific">Cafeteria roenbergensis</name>
    <name type="common">Marine flagellate</name>
    <dbReference type="NCBI Taxonomy" id="33653"/>
    <lineage>
        <taxon>Eukaryota</taxon>
        <taxon>Sar</taxon>
        <taxon>Stramenopiles</taxon>
        <taxon>Bigyra</taxon>
        <taxon>Opalozoa</taxon>
        <taxon>Bicosoecida</taxon>
        <taxon>Cafeteriaceae</taxon>
        <taxon>Cafeteria</taxon>
    </lineage>
</organism>
<keyword evidence="2" id="KW-0865">Zymogen</keyword>
<dbReference type="InterPro" id="IPR038765">
    <property type="entry name" value="Papain-like_cys_pep_sf"/>
</dbReference>
<dbReference type="EMBL" id="VLTO01000046">
    <property type="protein sequence ID" value="KAA0172559.1"/>
    <property type="molecule type" value="Genomic_DNA"/>
</dbReference>
<evidence type="ECO:0000259" key="6">
    <source>
        <dbReference type="SMART" id="SM00848"/>
    </source>
</evidence>
<comment type="caution">
    <text evidence="7">The sequence shown here is derived from an EMBL/GenBank/DDBJ whole genome shotgun (WGS) entry which is preliminary data.</text>
</comment>
<dbReference type="InterPro" id="IPR039417">
    <property type="entry name" value="Peptidase_C1A_papain-like"/>
</dbReference>
<dbReference type="InterPro" id="IPR013128">
    <property type="entry name" value="Peptidase_C1A"/>
</dbReference>
<feature type="signal peptide" evidence="4">
    <location>
        <begin position="1"/>
        <end position="19"/>
    </location>
</feature>
<dbReference type="SUPFAM" id="SSF54001">
    <property type="entry name" value="Cysteine proteinases"/>
    <property type="match status" value="1"/>
</dbReference>
<evidence type="ECO:0000313" key="9">
    <source>
        <dbReference type="EMBL" id="KAA0158833.1"/>
    </source>
</evidence>
<protein>
    <recommendedName>
        <fullName evidence="15">Peptidase C1A papain C-terminal domain-containing protein</fullName>
    </recommendedName>
</protein>
<evidence type="ECO:0000259" key="5">
    <source>
        <dbReference type="SMART" id="SM00645"/>
    </source>
</evidence>
<accession>A0A5A8C7Y2</accession>
<name>A0A5A8C7Y2_CAFRO</name>
<evidence type="ECO:0000313" key="8">
    <source>
        <dbReference type="EMBL" id="KAA0154691.1"/>
    </source>
</evidence>
<keyword evidence="12" id="KW-1185">Reference proteome</keyword>
<dbReference type="EMBL" id="VLTL01000141">
    <property type="protein sequence ID" value="KAA0158833.1"/>
    <property type="molecule type" value="Genomic_DNA"/>
</dbReference>
<dbReference type="PROSITE" id="PS00139">
    <property type="entry name" value="THIOL_PROTEASE_CYS"/>
    <property type="match status" value="1"/>
</dbReference>
<reference evidence="11 12" key="1">
    <citation type="submission" date="2019-07" db="EMBL/GenBank/DDBJ databases">
        <title>Genomes of Cafeteria roenbergensis.</title>
        <authorList>
            <person name="Fischer M.G."/>
            <person name="Hackl T."/>
            <person name="Roman M."/>
        </authorList>
    </citation>
    <scope>NUCLEOTIDE SEQUENCE [LARGE SCALE GENOMIC DNA]</scope>
    <source>
        <strain evidence="8 12">BVI</strain>
        <strain evidence="7 14">Cflag</strain>
        <strain evidence="10 11">E4-10P</strain>
        <strain evidence="9 13">RCC970-E3</strain>
    </source>
</reference>
<proteinExistence type="inferred from homology"/>
<dbReference type="Proteomes" id="UP000323011">
    <property type="component" value="Unassembled WGS sequence"/>
</dbReference>
<dbReference type="InterPro" id="IPR013201">
    <property type="entry name" value="Prot_inhib_I29"/>
</dbReference>
<dbReference type="EMBL" id="VLTM01000139">
    <property type="protein sequence ID" value="KAA0149163.1"/>
    <property type="molecule type" value="Genomic_DNA"/>
</dbReference>
<evidence type="ECO:0000256" key="1">
    <source>
        <dbReference type="ARBA" id="ARBA00008455"/>
    </source>
</evidence>
<evidence type="ECO:0000256" key="2">
    <source>
        <dbReference type="ARBA" id="ARBA00023145"/>
    </source>
</evidence>